<organism evidence="1 2">
    <name type="scientific">Timema podura</name>
    <name type="common">Walking stick</name>
    <dbReference type="NCBI Taxonomy" id="61482"/>
    <lineage>
        <taxon>Eukaryota</taxon>
        <taxon>Metazoa</taxon>
        <taxon>Ecdysozoa</taxon>
        <taxon>Arthropoda</taxon>
        <taxon>Hexapoda</taxon>
        <taxon>Insecta</taxon>
        <taxon>Pterygota</taxon>
        <taxon>Neoptera</taxon>
        <taxon>Polyneoptera</taxon>
        <taxon>Phasmatodea</taxon>
        <taxon>Timematodea</taxon>
        <taxon>Timematoidea</taxon>
        <taxon>Timematidae</taxon>
        <taxon>Timema</taxon>
    </lineage>
</organism>
<keyword evidence="2" id="KW-1185">Reference proteome</keyword>
<dbReference type="EMBL" id="CAJPIN010007623">
    <property type="protein sequence ID" value="CAG2058602.1"/>
    <property type="molecule type" value="Genomic_DNA"/>
</dbReference>
<feature type="non-terminal residue" evidence="1">
    <location>
        <position position="151"/>
    </location>
</feature>
<evidence type="ECO:0000313" key="1">
    <source>
        <dbReference type="EMBL" id="CAG2058602.1"/>
    </source>
</evidence>
<name>A0ABN7NRY5_TIMPD</name>
<comment type="caution">
    <text evidence="1">The sequence shown here is derived from an EMBL/GenBank/DDBJ whole genome shotgun (WGS) entry which is preliminary data.</text>
</comment>
<dbReference type="PANTHER" id="PTHR24211">
    <property type="entry name" value="LIM DOMAIN-CONTAINING PROTEIN"/>
    <property type="match status" value="1"/>
</dbReference>
<dbReference type="Proteomes" id="UP001153148">
    <property type="component" value="Unassembled WGS sequence"/>
</dbReference>
<dbReference type="InterPro" id="IPR047120">
    <property type="entry name" value="Pk/Esn/Tes"/>
</dbReference>
<proteinExistence type="predicted"/>
<sequence length="151" mass="16674">MSAKSQLIWDQGIVLESSCLGLEGWMETGAGGRTMQGYLQNLKNNVVGQGKVTKVPVFYIEKCVSSIVPSQLINSEELSGLEGVTADVDLAKAVEEAHLECQECAQPVHSGEELLVDLVYFFYKSNVYCGRHFADLLNIPRCFACDEVIYF</sequence>
<gene>
    <name evidence="1" type="ORF">TPAB3V08_LOCUS5571</name>
</gene>
<evidence type="ECO:0000313" key="2">
    <source>
        <dbReference type="Proteomes" id="UP001153148"/>
    </source>
</evidence>
<dbReference type="PANTHER" id="PTHR24211:SF22">
    <property type="entry name" value="TESTIN"/>
    <property type="match status" value="1"/>
</dbReference>
<protein>
    <submittedName>
        <fullName evidence="1">Uncharacterized protein</fullName>
    </submittedName>
</protein>
<reference evidence="1" key="1">
    <citation type="submission" date="2021-03" db="EMBL/GenBank/DDBJ databases">
        <authorList>
            <person name="Tran Van P."/>
        </authorList>
    </citation>
    <scope>NUCLEOTIDE SEQUENCE</scope>
</reference>
<accession>A0ABN7NRY5</accession>